<feature type="region of interest" description="Disordered" evidence="1">
    <location>
        <begin position="857"/>
        <end position="888"/>
    </location>
</feature>
<feature type="compositionally biased region" description="Basic residues" evidence="1">
    <location>
        <begin position="1"/>
        <end position="10"/>
    </location>
</feature>
<feature type="compositionally biased region" description="Polar residues" evidence="1">
    <location>
        <begin position="529"/>
        <end position="539"/>
    </location>
</feature>
<feature type="region of interest" description="Disordered" evidence="1">
    <location>
        <begin position="366"/>
        <end position="397"/>
    </location>
</feature>
<feature type="compositionally biased region" description="Low complexity" evidence="1">
    <location>
        <begin position="901"/>
        <end position="910"/>
    </location>
</feature>
<feature type="region of interest" description="Disordered" evidence="1">
    <location>
        <begin position="1"/>
        <end position="205"/>
    </location>
</feature>
<proteinExistence type="predicted"/>
<evidence type="ECO:0000256" key="1">
    <source>
        <dbReference type="SAM" id="MobiDB-lite"/>
    </source>
</evidence>
<evidence type="ECO:0000313" key="3">
    <source>
        <dbReference type="Proteomes" id="UP001138500"/>
    </source>
</evidence>
<feature type="compositionally biased region" description="Low complexity" evidence="1">
    <location>
        <begin position="30"/>
        <end position="47"/>
    </location>
</feature>
<dbReference type="Pfam" id="PF12396">
    <property type="entry name" value="DUF3659"/>
    <property type="match status" value="1"/>
</dbReference>
<feature type="region of interest" description="Disordered" evidence="1">
    <location>
        <begin position="270"/>
        <end position="319"/>
    </location>
</feature>
<accession>A0A9W7W2A0</accession>
<feature type="compositionally biased region" description="Basic and acidic residues" evidence="1">
    <location>
        <begin position="15"/>
        <end position="28"/>
    </location>
</feature>
<feature type="compositionally biased region" description="Polar residues" evidence="1">
    <location>
        <begin position="805"/>
        <end position="831"/>
    </location>
</feature>
<comment type="caution">
    <text evidence="2">The sequence shown here is derived from an EMBL/GenBank/DDBJ whole genome shotgun (WGS) entry which is preliminary data.</text>
</comment>
<dbReference type="Proteomes" id="UP001138500">
    <property type="component" value="Unassembled WGS sequence"/>
</dbReference>
<feature type="compositionally biased region" description="Polar residues" evidence="1">
    <location>
        <begin position="867"/>
        <end position="882"/>
    </location>
</feature>
<feature type="compositionally biased region" description="Basic residues" evidence="1">
    <location>
        <begin position="916"/>
        <end position="927"/>
    </location>
</feature>
<keyword evidence="3" id="KW-1185">Reference proteome</keyword>
<dbReference type="EMBL" id="RIBY02001867">
    <property type="protein sequence ID" value="KAH9827663.1"/>
    <property type="molecule type" value="Genomic_DNA"/>
</dbReference>
<reference evidence="2 3" key="1">
    <citation type="journal article" date="2018" name="IMA Fungus">
        <title>IMA Genome-F 10: Nine draft genome sequences of Claviceps purpurea s.lat., including C. arundinis, C. humidiphila, and C. cf. spartinae, pseudomolecules for the pitch canker pathogen Fusarium circinatum, draft genome of Davidsoniella eucalypti, Grosmannia galeiformis, Quambalaria eucalypti, and Teratosphaeria destructans.</title>
        <authorList>
            <person name="Wingfield B.D."/>
            <person name="Liu M."/>
            <person name="Nguyen H.D."/>
            <person name="Lane F.A."/>
            <person name="Morgan S.W."/>
            <person name="De Vos L."/>
            <person name="Wilken P.M."/>
            <person name="Duong T.A."/>
            <person name="Aylward J."/>
            <person name="Coetzee M.P."/>
            <person name="Dadej K."/>
            <person name="De Beer Z.W."/>
            <person name="Findlay W."/>
            <person name="Havenga M."/>
            <person name="Kolarik M."/>
            <person name="Menzies J.G."/>
            <person name="Naidoo K."/>
            <person name="Pochopski O."/>
            <person name="Shoukouhi P."/>
            <person name="Santana Q.C."/>
            <person name="Seifert K.A."/>
            <person name="Soal N."/>
            <person name="Steenkamp E.T."/>
            <person name="Tatham C.T."/>
            <person name="van der Nest M.A."/>
            <person name="Wingfield M.J."/>
        </authorList>
    </citation>
    <scope>NUCLEOTIDE SEQUENCE [LARGE SCALE GENOMIC DNA]</scope>
    <source>
        <strain evidence="2">CMW44962</strain>
    </source>
</reference>
<dbReference type="OrthoDB" id="3946749at2759"/>
<gene>
    <name evidence="2" type="ORF">Tdes44962_MAKER00389</name>
</gene>
<feature type="compositionally biased region" description="Polar residues" evidence="1">
    <location>
        <begin position="80"/>
        <end position="107"/>
    </location>
</feature>
<reference evidence="2 3" key="2">
    <citation type="journal article" date="2021" name="Curr. Genet.">
        <title>Genetic response to nitrogen starvation in the aggressive Eucalyptus foliar pathogen Teratosphaeria destructans.</title>
        <authorList>
            <person name="Havenga M."/>
            <person name="Wingfield B.D."/>
            <person name="Wingfield M.J."/>
            <person name="Dreyer L.L."/>
            <person name="Roets F."/>
            <person name="Aylward J."/>
        </authorList>
    </citation>
    <scope>NUCLEOTIDE SEQUENCE [LARGE SCALE GENOMIC DNA]</scope>
    <source>
        <strain evidence="2">CMW44962</strain>
    </source>
</reference>
<feature type="region of interest" description="Disordered" evidence="1">
    <location>
        <begin position="520"/>
        <end position="539"/>
    </location>
</feature>
<dbReference type="AlphaFoldDB" id="A0A9W7W2A0"/>
<dbReference type="InterPro" id="IPR022124">
    <property type="entry name" value="DUF3659"/>
</dbReference>
<organism evidence="2 3">
    <name type="scientific">Teratosphaeria destructans</name>
    <dbReference type="NCBI Taxonomy" id="418781"/>
    <lineage>
        <taxon>Eukaryota</taxon>
        <taxon>Fungi</taxon>
        <taxon>Dikarya</taxon>
        <taxon>Ascomycota</taxon>
        <taxon>Pezizomycotina</taxon>
        <taxon>Dothideomycetes</taxon>
        <taxon>Dothideomycetidae</taxon>
        <taxon>Mycosphaerellales</taxon>
        <taxon>Teratosphaeriaceae</taxon>
        <taxon>Teratosphaeria</taxon>
    </lineage>
</organism>
<feature type="region of interest" description="Disordered" evidence="1">
    <location>
        <begin position="901"/>
        <end position="927"/>
    </location>
</feature>
<feature type="region of interest" description="Disordered" evidence="1">
    <location>
        <begin position="617"/>
        <end position="667"/>
    </location>
</feature>
<feature type="compositionally biased region" description="Polar residues" evidence="1">
    <location>
        <begin position="384"/>
        <end position="397"/>
    </location>
</feature>
<protein>
    <submittedName>
        <fullName evidence="2">Uncharacterized protein</fullName>
    </submittedName>
</protein>
<feature type="region of interest" description="Disordered" evidence="1">
    <location>
        <begin position="805"/>
        <end position="839"/>
    </location>
</feature>
<feature type="compositionally biased region" description="Polar residues" evidence="1">
    <location>
        <begin position="627"/>
        <end position="638"/>
    </location>
</feature>
<evidence type="ECO:0000313" key="2">
    <source>
        <dbReference type="EMBL" id="KAH9827663.1"/>
    </source>
</evidence>
<feature type="region of interest" description="Disordered" evidence="1">
    <location>
        <begin position="690"/>
        <end position="711"/>
    </location>
</feature>
<feature type="compositionally biased region" description="Polar residues" evidence="1">
    <location>
        <begin position="292"/>
        <end position="302"/>
    </location>
</feature>
<sequence length="927" mass="99972">MPIFSRKSKGNKGVESAEKNEKKAKLGKEQAAPDARPAQPQSQDASSYARRESVAKAPKMDTIPSVKGNTSQAMIVPPNAIQNHNYNLAPSPVSGHQTRRAQSMSRRNSGEVYITDPDAPPMPSSQSAQPSRLPTPRGPSRDTNGYFARSSSQSQPGEGPAIGNPKMALAARDRGYISVHHSADSGYGSTAHSRAPSEQGPADVTGLQLSRSDNELLPQLSLSEELARDPVFSIASFQGEEPGELTLKRAPEGVLRTSKANATTLDHNYETRVPRSSRSGKKHTRFEDAPTAVTTWDDQSGSDAPVSGEGGPESATLPPQQRQLDLMKPLASCDVPQDVDFGFPFTAARGSPAYHPQDSFAVAQPQMSRSTPLPTGERGHEHTYASSQHSAPAGQSNVTSLARIISNRSIPNLPPLRILDGFKVNKRGNILDEEGDIIGVLYEGDIIDCVRQRVNGYGEVLDDYGTVVGRVRTVQRGLESSIARAAAGQPSTQLLGQQAQYQPLRITQAMTDTTDHEHVRRKSEASRSEAFSPTWQQQGRIGHGMASEELRDHLALAAPETNIQPIQPLDFPGNVTAVELGARSTGREEDPLPVLDYSEIFMPTPFVPTRSAPRALSTVPVEHSHARSISQPRLTAQNPYPDLDQQDAQKKSKHTSAPTPPAQQERELQYVSASNAVDDGPDLERQQETLAVNDRNGYEPSKSYTRPTISPVLEDTHSIREQPGAPASMFSYKGEIPARDGPAADARSDAVRQPELPQVGVFQRQISSGSVNSAQYSFAGSFGPSGKTPRQFSTGVPGMKPMFHTKTSNNAPFVKSPLSSHETSPPDSDNGSWDGDAYAHTTYAGQQPSLRSVNTARTTTTTTTTTMNSARPRTYFTHNGRVTSDETSAPAKEAAVAAAAKTATPVPAVSSVEAKKRSRFSFRVNKK</sequence>
<name>A0A9W7W2A0_9PEZI</name>